<dbReference type="Gene3D" id="1.10.287.470">
    <property type="entry name" value="Helix hairpin bin"/>
    <property type="match status" value="1"/>
</dbReference>
<reference evidence="4 5" key="1">
    <citation type="journal article" date="2025" name="Int. J. Syst. Evol. Microbiol.">
        <title>Desulfovibrio falkowii sp. nov., Porphyromonas miyakawae sp. nov., Mediterraneibacter flintii sp. nov. and Owariibacterium komagatae gen. nov., sp. nov., isolated from human faeces.</title>
        <authorList>
            <person name="Hamaguchi T."/>
            <person name="Ohara M."/>
            <person name="Hisatomi A."/>
            <person name="Sekiguchi K."/>
            <person name="Takeda J.I."/>
            <person name="Ueyama J."/>
            <person name="Ito M."/>
            <person name="Nishiwaki H."/>
            <person name="Ogi T."/>
            <person name="Hirayama M."/>
            <person name="Ohkuma M."/>
            <person name="Sakamoto M."/>
            <person name="Ohno K."/>
        </authorList>
    </citation>
    <scope>NUCLEOTIDE SEQUENCE [LARGE SCALE GENOMIC DNA]</scope>
    <source>
        <strain evidence="4 5">13CB11C</strain>
    </source>
</reference>
<dbReference type="PANTHER" id="PTHR30469:SF15">
    <property type="entry name" value="HLYD FAMILY OF SECRETION PROTEINS"/>
    <property type="match status" value="1"/>
</dbReference>
<comment type="similarity">
    <text evidence="1">Belongs to the membrane fusion protein (MFP) (TC 8.A.1) family.</text>
</comment>
<dbReference type="Gene3D" id="2.40.420.20">
    <property type="match status" value="1"/>
</dbReference>
<comment type="caution">
    <text evidence="4">The sequence shown here is derived from an EMBL/GenBank/DDBJ whole genome shotgun (WGS) entry which is preliminary data.</text>
</comment>
<dbReference type="PROSITE" id="PS51257">
    <property type="entry name" value="PROKAR_LIPOPROTEIN"/>
    <property type="match status" value="1"/>
</dbReference>
<organism evidence="4 5">
    <name type="scientific">Porphyromonas miyakawae</name>
    <dbReference type="NCBI Taxonomy" id="3137470"/>
    <lineage>
        <taxon>Bacteria</taxon>
        <taxon>Pseudomonadati</taxon>
        <taxon>Bacteroidota</taxon>
        <taxon>Bacteroidia</taxon>
        <taxon>Bacteroidales</taxon>
        <taxon>Porphyromonadaceae</taxon>
        <taxon>Porphyromonas</taxon>
    </lineage>
</organism>
<gene>
    <name evidence="4" type="ORF">Tsumi_14840</name>
</gene>
<feature type="signal peptide" evidence="2">
    <location>
        <begin position="1"/>
        <end position="24"/>
    </location>
</feature>
<accession>A0ABQ0E3Y4</accession>
<dbReference type="RefSeq" id="WP_411916132.1">
    <property type="nucleotide sequence ID" value="NZ_BAAFSF010000004.1"/>
</dbReference>
<dbReference type="InterPro" id="IPR006143">
    <property type="entry name" value="RND_pump_MFP"/>
</dbReference>
<dbReference type="EMBL" id="BAAFSF010000004">
    <property type="protein sequence ID" value="GAB1252378.1"/>
    <property type="molecule type" value="Genomic_DNA"/>
</dbReference>
<proteinExistence type="inferred from homology"/>
<dbReference type="Proteomes" id="UP001628220">
    <property type="component" value="Unassembled WGS sequence"/>
</dbReference>
<dbReference type="Pfam" id="PF25954">
    <property type="entry name" value="Beta-barrel_RND_2"/>
    <property type="match status" value="1"/>
</dbReference>
<dbReference type="SUPFAM" id="SSF111369">
    <property type="entry name" value="HlyD-like secretion proteins"/>
    <property type="match status" value="1"/>
</dbReference>
<evidence type="ECO:0000259" key="3">
    <source>
        <dbReference type="Pfam" id="PF25954"/>
    </source>
</evidence>
<dbReference type="Gene3D" id="2.40.30.170">
    <property type="match status" value="1"/>
</dbReference>
<evidence type="ECO:0000256" key="1">
    <source>
        <dbReference type="ARBA" id="ARBA00009477"/>
    </source>
</evidence>
<keyword evidence="5" id="KW-1185">Reference proteome</keyword>
<feature type="chain" id="PRO_5046612143" evidence="2">
    <location>
        <begin position="25"/>
        <end position="356"/>
    </location>
</feature>
<protein>
    <submittedName>
        <fullName evidence="4">Efflux RND transporter periplasmic adaptor subunit</fullName>
    </submittedName>
</protein>
<name>A0ABQ0E3Y4_9PORP</name>
<dbReference type="InterPro" id="IPR058792">
    <property type="entry name" value="Beta-barrel_RND_2"/>
</dbReference>
<dbReference type="NCBIfam" id="TIGR01730">
    <property type="entry name" value="RND_mfp"/>
    <property type="match status" value="1"/>
</dbReference>
<feature type="domain" description="CusB-like beta-barrel" evidence="3">
    <location>
        <begin position="204"/>
        <end position="276"/>
    </location>
</feature>
<dbReference type="PANTHER" id="PTHR30469">
    <property type="entry name" value="MULTIDRUG RESISTANCE PROTEIN MDTA"/>
    <property type="match status" value="1"/>
</dbReference>
<dbReference type="Gene3D" id="2.40.50.100">
    <property type="match status" value="1"/>
</dbReference>
<sequence>MTTRRAKNALLLTCFLLISSLITACGKKSTADGQEEKEEVIPVTVIKSQKMKYTPLLRFSGNAEESRKAALGTTLPGRVEKVYCSKGSFVQKGKLLVEMSDEMLLQAQIENDAIKRDFERISRLRDKESISQMEYDHVKAKYDASVAKVALLKKNTSIVAPFSGIVTDILVNEGENYIFVPTVTDNLKVKEGVLEICQVNPLKVVLKVNEKEINSLTIGQNVIICFDAMPTDSIIGKINFISPVLSELTRTASVEVSIPNPKLRLKPGMYCNVSVELPEREGVFVPLNTIYRLPGTADEYVFKLNEDGQTVTRIQVQRAEMNEGMVRVDGINEGDTIIVDGKNKLHDGSTVNVVKE</sequence>
<keyword evidence="2" id="KW-0732">Signal</keyword>
<evidence type="ECO:0000256" key="2">
    <source>
        <dbReference type="SAM" id="SignalP"/>
    </source>
</evidence>
<evidence type="ECO:0000313" key="5">
    <source>
        <dbReference type="Proteomes" id="UP001628220"/>
    </source>
</evidence>
<evidence type="ECO:0000313" key="4">
    <source>
        <dbReference type="EMBL" id="GAB1252378.1"/>
    </source>
</evidence>